<feature type="transmembrane region" description="Helical" evidence="1">
    <location>
        <begin position="109"/>
        <end position="133"/>
    </location>
</feature>
<reference evidence="3" key="1">
    <citation type="journal article" date="2012" name="PLoS Genet.">
        <title>The genomes of the fungal plant pathogens Cladosporium fulvum and Dothistroma septosporum reveal adaptation to different hosts and lifestyles but also signatures of common ancestry.</title>
        <authorList>
            <person name="de Wit P.J.G.M."/>
            <person name="van der Burgt A."/>
            <person name="Oekmen B."/>
            <person name="Stergiopoulos I."/>
            <person name="Abd-Elsalam K.A."/>
            <person name="Aerts A.L."/>
            <person name="Bahkali A.H."/>
            <person name="Beenen H.G."/>
            <person name="Chettri P."/>
            <person name="Cox M.P."/>
            <person name="Datema E."/>
            <person name="de Vries R.P."/>
            <person name="Dhillon B."/>
            <person name="Ganley A.R."/>
            <person name="Griffiths S.A."/>
            <person name="Guo Y."/>
            <person name="Hamelin R.C."/>
            <person name="Henrissat B."/>
            <person name="Kabir M.S."/>
            <person name="Jashni M.K."/>
            <person name="Kema G."/>
            <person name="Klaubauf S."/>
            <person name="Lapidus A."/>
            <person name="Levasseur A."/>
            <person name="Lindquist E."/>
            <person name="Mehrabi R."/>
            <person name="Ohm R.A."/>
            <person name="Owen T.J."/>
            <person name="Salamov A."/>
            <person name="Schwelm A."/>
            <person name="Schijlen E."/>
            <person name="Sun H."/>
            <person name="van den Burg H.A."/>
            <person name="van Ham R.C.H.J."/>
            <person name="Zhang S."/>
            <person name="Goodwin S.B."/>
            <person name="Grigoriev I.V."/>
            <person name="Collemare J."/>
            <person name="Bradshaw R.E."/>
        </authorList>
    </citation>
    <scope>NUCLEOTIDE SEQUENCE [LARGE SCALE GENOMIC DNA]</scope>
    <source>
        <strain evidence="3">NZE10 / CBS 128990</strain>
    </source>
</reference>
<keyword evidence="1" id="KW-0812">Transmembrane</keyword>
<keyword evidence="3" id="KW-1185">Reference proteome</keyword>
<gene>
    <name evidence="2" type="ORF">DOTSEDRAFT_67780</name>
</gene>
<feature type="transmembrane region" description="Helical" evidence="1">
    <location>
        <begin position="145"/>
        <end position="165"/>
    </location>
</feature>
<dbReference type="AlphaFoldDB" id="N1Q2X1"/>
<keyword evidence="1" id="KW-0472">Membrane</keyword>
<reference evidence="2 3" key="2">
    <citation type="journal article" date="2012" name="PLoS Pathog.">
        <title>Diverse lifestyles and strategies of plant pathogenesis encoded in the genomes of eighteen Dothideomycetes fungi.</title>
        <authorList>
            <person name="Ohm R.A."/>
            <person name="Feau N."/>
            <person name="Henrissat B."/>
            <person name="Schoch C.L."/>
            <person name="Horwitz B.A."/>
            <person name="Barry K.W."/>
            <person name="Condon B.J."/>
            <person name="Copeland A.C."/>
            <person name="Dhillon B."/>
            <person name="Glaser F."/>
            <person name="Hesse C.N."/>
            <person name="Kosti I."/>
            <person name="LaButti K."/>
            <person name="Lindquist E.A."/>
            <person name="Lucas S."/>
            <person name="Salamov A.A."/>
            <person name="Bradshaw R.E."/>
            <person name="Ciuffetti L."/>
            <person name="Hamelin R.C."/>
            <person name="Kema G.H.J."/>
            <person name="Lawrence C."/>
            <person name="Scott J.A."/>
            <person name="Spatafora J.W."/>
            <person name="Turgeon B.G."/>
            <person name="de Wit P.J.G.M."/>
            <person name="Zhong S."/>
            <person name="Goodwin S.B."/>
            <person name="Grigoriev I.V."/>
        </authorList>
    </citation>
    <scope>NUCLEOTIDE SEQUENCE [LARGE SCALE GENOMIC DNA]</scope>
    <source>
        <strain evidence="3">NZE10 / CBS 128990</strain>
    </source>
</reference>
<keyword evidence="1" id="KW-1133">Transmembrane helix</keyword>
<evidence type="ECO:0000313" key="3">
    <source>
        <dbReference type="Proteomes" id="UP000016933"/>
    </source>
</evidence>
<accession>N1Q2X1</accession>
<dbReference type="EMBL" id="KB446535">
    <property type="protein sequence ID" value="EME48834.1"/>
    <property type="molecule type" value="Genomic_DNA"/>
</dbReference>
<evidence type="ECO:0000256" key="1">
    <source>
        <dbReference type="SAM" id="Phobius"/>
    </source>
</evidence>
<dbReference type="Proteomes" id="UP000016933">
    <property type="component" value="Unassembled WGS sequence"/>
</dbReference>
<proteinExistence type="predicted"/>
<sequence length="285" mass="31185">MAVEGQTEGKPCGHGSGLRSVLSPCWLQCEQSIPSVHLITSPQDASDTQQWYRPDVREPVNRSSRVALWPISSSLTAIFTRPSCRLPRQCFMSLGRVISLLSAKRQSRLGFVIEVAVGMPSSAAGAMLAMIYLQPRISPLNTLRCLSGTFLMVSHSVLTLLIVSISCTPNDTTPTMPAASSARCLVCAKVGRRGSPPCTDLARSTMIPMHCHDAMQARSLAAPSMLCNVKHWQQAVDHFGLDGGQVDRHNIRMLFKHLSYSLMHHFQCQSLLATNDRVCQNRGSA</sequence>
<organism evidence="2 3">
    <name type="scientific">Dothistroma septosporum (strain NZE10 / CBS 128990)</name>
    <name type="common">Red band needle blight fungus</name>
    <name type="synonym">Mycosphaerella pini</name>
    <dbReference type="NCBI Taxonomy" id="675120"/>
    <lineage>
        <taxon>Eukaryota</taxon>
        <taxon>Fungi</taxon>
        <taxon>Dikarya</taxon>
        <taxon>Ascomycota</taxon>
        <taxon>Pezizomycotina</taxon>
        <taxon>Dothideomycetes</taxon>
        <taxon>Dothideomycetidae</taxon>
        <taxon>Mycosphaerellales</taxon>
        <taxon>Mycosphaerellaceae</taxon>
        <taxon>Dothistroma</taxon>
    </lineage>
</organism>
<evidence type="ECO:0000313" key="2">
    <source>
        <dbReference type="EMBL" id="EME48834.1"/>
    </source>
</evidence>
<dbReference type="HOGENOM" id="CLU_976668_0_0_1"/>
<name>N1Q2X1_DOTSN</name>
<protein>
    <submittedName>
        <fullName evidence="2">Uncharacterized protein</fullName>
    </submittedName>
</protein>